<organism evidence="2 3">
    <name type="scientific">Caenorhabditis japonica</name>
    <dbReference type="NCBI Taxonomy" id="281687"/>
    <lineage>
        <taxon>Eukaryota</taxon>
        <taxon>Metazoa</taxon>
        <taxon>Ecdysozoa</taxon>
        <taxon>Nematoda</taxon>
        <taxon>Chromadorea</taxon>
        <taxon>Rhabditida</taxon>
        <taxon>Rhabditina</taxon>
        <taxon>Rhabditomorpha</taxon>
        <taxon>Rhabditoidea</taxon>
        <taxon>Rhabditidae</taxon>
        <taxon>Peloderinae</taxon>
        <taxon>Caenorhabditis</taxon>
    </lineage>
</organism>
<evidence type="ECO:0000313" key="2">
    <source>
        <dbReference type="EnsemblMetazoa" id="CJA14441.1"/>
    </source>
</evidence>
<reference evidence="2" key="2">
    <citation type="submission" date="2022-06" db="UniProtKB">
        <authorList>
            <consortium name="EnsemblMetazoa"/>
        </authorList>
    </citation>
    <scope>IDENTIFICATION</scope>
    <source>
        <strain evidence="2">DF5081</strain>
    </source>
</reference>
<sequence length="181" mass="21023">MKCTIQNHTNCRELNRVAKHKVYQRRYGQYTMVAADVDEYQTVIGSNVTTHKMGASKHVVLRLPTGTYANFNNVKVFGNASDSFDHFTVHNPALSFDTNGNDLDILDPEREKQEEKDNHRPLVKPIDAWDLDTIIFWLIVFLVVIGALTTGIYLLYRSKVRNDIRDLHEEFEFFYKGEPRE</sequence>
<accession>A0A8R1DX45</accession>
<protein>
    <submittedName>
        <fullName evidence="2">Uncharacterized protein</fullName>
    </submittedName>
</protein>
<evidence type="ECO:0000256" key="1">
    <source>
        <dbReference type="SAM" id="Phobius"/>
    </source>
</evidence>
<evidence type="ECO:0000313" key="3">
    <source>
        <dbReference type="Proteomes" id="UP000005237"/>
    </source>
</evidence>
<name>A0A8R1DX45_CAEJA</name>
<keyword evidence="1" id="KW-1133">Transmembrane helix</keyword>
<proteinExistence type="predicted"/>
<dbReference type="EnsemblMetazoa" id="CJA14441.1">
    <property type="protein sequence ID" value="CJA14441.1"/>
    <property type="gene ID" value="WBGene00133645"/>
</dbReference>
<keyword evidence="3" id="KW-1185">Reference proteome</keyword>
<feature type="transmembrane region" description="Helical" evidence="1">
    <location>
        <begin position="134"/>
        <end position="156"/>
    </location>
</feature>
<keyword evidence="1" id="KW-0472">Membrane</keyword>
<dbReference type="Proteomes" id="UP000005237">
    <property type="component" value="Unassembled WGS sequence"/>
</dbReference>
<dbReference type="AlphaFoldDB" id="A0A8R1DX45"/>
<reference evidence="3" key="1">
    <citation type="submission" date="2010-08" db="EMBL/GenBank/DDBJ databases">
        <authorList>
            <consortium name="Caenorhabditis japonica Sequencing Consortium"/>
            <person name="Wilson R.K."/>
        </authorList>
    </citation>
    <scope>NUCLEOTIDE SEQUENCE [LARGE SCALE GENOMIC DNA]</scope>
    <source>
        <strain evidence="3">DF5081</strain>
    </source>
</reference>
<keyword evidence="1" id="KW-0812">Transmembrane</keyword>